<dbReference type="Proteomes" id="UP000055590">
    <property type="component" value="Chromosome"/>
</dbReference>
<proteinExistence type="inferred from homology"/>
<dbReference type="InterPro" id="IPR036388">
    <property type="entry name" value="WH-like_DNA-bd_sf"/>
</dbReference>
<dbReference type="GO" id="GO:0006351">
    <property type="term" value="P:DNA-templated transcription"/>
    <property type="evidence" value="ECO:0007669"/>
    <property type="project" value="TreeGrafter"/>
</dbReference>
<dbReference type="AlphaFoldDB" id="A0A0K1PH38"/>
<keyword evidence="2" id="KW-0805">Transcription regulation</keyword>
<protein>
    <submittedName>
        <fullName evidence="6">Transcriptional regulator, LysR family</fullName>
    </submittedName>
</protein>
<dbReference type="PRINTS" id="PR00039">
    <property type="entry name" value="HTHLYSR"/>
</dbReference>
<organism evidence="6 7">
    <name type="scientific">Vulgatibacter incomptus</name>
    <dbReference type="NCBI Taxonomy" id="1391653"/>
    <lineage>
        <taxon>Bacteria</taxon>
        <taxon>Pseudomonadati</taxon>
        <taxon>Myxococcota</taxon>
        <taxon>Myxococcia</taxon>
        <taxon>Myxococcales</taxon>
        <taxon>Cystobacterineae</taxon>
        <taxon>Vulgatibacteraceae</taxon>
        <taxon>Vulgatibacter</taxon>
    </lineage>
</organism>
<sequence length="304" mass="33380">MDLNDVLTFAQVVQSGSFTAAARKLGIQKSGASRRVAALEESLGTRLLQRTTRALRLTDEGRVFYDHCLRALAELEDGKLALGGMVANPRGVLRVTAPLSFGFVGPIVAEFLQRWPEMEVELVCTDRVVDLVEEGFDVAIRAGTLPDSSLIARRIGSLPRFLVASPSYLRRRRPPRQPADLATHDCVSFGTRRSPWLLQSEGESIEVSVSSRLLVNDFDLLRQAVVAGLGIGLLPEPDCVLPLTEGRLKQLLPAWTSVDTPIHAVYPSLRHLSSKTKVFVDHLQARMGQPLERSINRTQDPASG</sequence>
<comment type="similarity">
    <text evidence="1">Belongs to the LysR transcriptional regulatory family.</text>
</comment>
<dbReference type="STRING" id="1391653.AKJ08_3098"/>
<name>A0A0K1PH38_9BACT</name>
<dbReference type="Gene3D" id="1.10.10.10">
    <property type="entry name" value="Winged helix-like DNA-binding domain superfamily/Winged helix DNA-binding domain"/>
    <property type="match status" value="1"/>
</dbReference>
<evidence type="ECO:0000256" key="2">
    <source>
        <dbReference type="ARBA" id="ARBA00023015"/>
    </source>
</evidence>
<feature type="domain" description="HTH lysR-type" evidence="5">
    <location>
        <begin position="1"/>
        <end position="58"/>
    </location>
</feature>
<dbReference type="InterPro" id="IPR036390">
    <property type="entry name" value="WH_DNA-bd_sf"/>
</dbReference>
<dbReference type="InterPro" id="IPR000847">
    <property type="entry name" value="LysR_HTH_N"/>
</dbReference>
<dbReference type="PROSITE" id="PS50931">
    <property type="entry name" value="HTH_LYSR"/>
    <property type="match status" value="1"/>
</dbReference>
<keyword evidence="4" id="KW-0804">Transcription</keyword>
<dbReference type="CDD" id="cd08422">
    <property type="entry name" value="PBP2_CrgA_like"/>
    <property type="match status" value="1"/>
</dbReference>
<dbReference type="OrthoDB" id="5416547at2"/>
<dbReference type="FunFam" id="1.10.10.10:FF:000001">
    <property type="entry name" value="LysR family transcriptional regulator"/>
    <property type="match status" value="1"/>
</dbReference>
<dbReference type="Pfam" id="PF03466">
    <property type="entry name" value="LysR_substrate"/>
    <property type="match status" value="1"/>
</dbReference>
<dbReference type="EMBL" id="CP012332">
    <property type="protein sequence ID" value="AKU92711.1"/>
    <property type="molecule type" value="Genomic_DNA"/>
</dbReference>
<dbReference type="PANTHER" id="PTHR30537:SF5">
    <property type="entry name" value="HTH-TYPE TRANSCRIPTIONAL ACTIVATOR TTDR-RELATED"/>
    <property type="match status" value="1"/>
</dbReference>
<dbReference type="GO" id="GO:0043565">
    <property type="term" value="F:sequence-specific DNA binding"/>
    <property type="evidence" value="ECO:0007669"/>
    <property type="project" value="TreeGrafter"/>
</dbReference>
<keyword evidence="7" id="KW-1185">Reference proteome</keyword>
<dbReference type="KEGG" id="vin:AKJ08_3098"/>
<evidence type="ECO:0000256" key="1">
    <source>
        <dbReference type="ARBA" id="ARBA00009437"/>
    </source>
</evidence>
<dbReference type="Pfam" id="PF00126">
    <property type="entry name" value="HTH_1"/>
    <property type="match status" value="1"/>
</dbReference>
<dbReference type="PANTHER" id="PTHR30537">
    <property type="entry name" value="HTH-TYPE TRANSCRIPTIONAL REGULATOR"/>
    <property type="match status" value="1"/>
</dbReference>
<dbReference type="PATRIC" id="fig|1391653.3.peg.3233"/>
<evidence type="ECO:0000256" key="4">
    <source>
        <dbReference type="ARBA" id="ARBA00023163"/>
    </source>
</evidence>
<dbReference type="SUPFAM" id="SSF53850">
    <property type="entry name" value="Periplasmic binding protein-like II"/>
    <property type="match status" value="1"/>
</dbReference>
<dbReference type="Gene3D" id="3.40.190.290">
    <property type="match status" value="1"/>
</dbReference>
<dbReference type="InterPro" id="IPR058163">
    <property type="entry name" value="LysR-type_TF_proteobact-type"/>
</dbReference>
<keyword evidence="3" id="KW-0238">DNA-binding</keyword>
<evidence type="ECO:0000313" key="6">
    <source>
        <dbReference type="EMBL" id="AKU92711.1"/>
    </source>
</evidence>
<gene>
    <name evidence="6" type="ORF">AKJ08_3098</name>
</gene>
<dbReference type="RefSeq" id="WP_050726845.1">
    <property type="nucleotide sequence ID" value="NZ_CP012332.1"/>
</dbReference>
<dbReference type="InterPro" id="IPR005119">
    <property type="entry name" value="LysR_subst-bd"/>
</dbReference>
<dbReference type="GO" id="GO:0003700">
    <property type="term" value="F:DNA-binding transcription factor activity"/>
    <property type="evidence" value="ECO:0007669"/>
    <property type="project" value="InterPro"/>
</dbReference>
<evidence type="ECO:0000259" key="5">
    <source>
        <dbReference type="PROSITE" id="PS50931"/>
    </source>
</evidence>
<dbReference type="SUPFAM" id="SSF46785">
    <property type="entry name" value="Winged helix' DNA-binding domain"/>
    <property type="match status" value="1"/>
</dbReference>
<evidence type="ECO:0000256" key="3">
    <source>
        <dbReference type="ARBA" id="ARBA00023125"/>
    </source>
</evidence>
<reference evidence="6 7" key="1">
    <citation type="submission" date="2015-08" db="EMBL/GenBank/DDBJ databases">
        <authorList>
            <person name="Babu N.S."/>
            <person name="Beckwith C.J."/>
            <person name="Beseler K.G."/>
            <person name="Brison A."/>
            <person name="Carone J.V."/>
            <person name="Caskin T.P."/>
            <person name="Diamond M."/>
            <person name="Durham M.E."/>
            <person name="Foxe J.M."/>
            <person name="Go M."/>
            <person name="Henderson B.A."/>
            <person name="Jones I.B."/>
            <person name="McGettigan J.A."/>
            <person name="Micheletti S.J."/>
            <person name="Nasrallah M.E."/>
            <person name="Ortiz D."/>
            <person name="Piller C.R."/>
            <person name="Privatt S.R."/>
            <person name="Schneider S.L."/>
            <person name="Sharp S."/>
            <person name="Smith T.C."/>
            <person name="Stanton J.D."/>
            <person name="Ullery H.E."/>
            <person name="Wilson R.J."/>
            <person name="Serrano M.G."/>
            <person name="Buck G."/>
            <person name="Lee V."/>
            <person name="Wang Y."/>
            <person name="Carvalho R."/>
            <person name="Voegtly L."/>
            <person name="Shi R."/>
            <person name="Duckworth R."/>
            <person name="Johnson A."/>
            <person name="Loviza R."/>
            <person name="Walstead R."/>
            <person name="Shah Z."/>
            <person name="Kiflezghi M."/>
            <person name="Wade K."/>
            <person name="Ball S.L."/>
            <person name="Bradley K.W."/>
            <person name="Asai D.J."/>
            <person name="Bowman C.A."/>
            <person name="Russell D.A."/>
            <person name="Pope W.H."/>
            <person name="Jacobs-Sera D."/>
            <person name="Hendrix R.W."/>
            <person name="Hatfull G.F."/>
        </authorList>
    </citation>
    <scope>NUCLEOTIDE SEQUENCE [LARGE SCALE GENOMIC DNA]</scope>
    <source>
        <strain evidence="6 7">DSM 27710</strain>
    </source>
</reference>
<accession>A0A0K1PH38</accession>
<evidence type="ECO:0000313" key="7">
    <source>
        <dbReference type="Proteomes" id="UP000055590"/>
    </source>
</evidence>